<organism evidence="1 2">
    <name type="scientific">Zizania palustris</name>
    <name type="common">Northern wild rice</name>
    <dbReference type="NCBI Taxonomy" id="103762"/>
    <lineage>
        <taxon>Eukaryota</taxon>
        <taxon>Viridiplantae</taxon>
        <taxon>Streptophyta</taxon>
        <taxon>Embryophyta</taxon>
        <taxon>Tracheophyta</taxon>
        <taxon>Spermatophyta</taxon>
        <taxon>Magnoliopsida</taxon>
        <taxon>Liliopsida</taxon>
        <taxon>Poales</taxon>
        <taxon>Poaceae</taxon>
        <taxon>BOP clade</taxon>
        <taxon>Oryzoideae</taxon>
        <taxon>Oryzeae</taxon>
        <taxon>Zizaniinae</taxon>
        <taxon>Zizania</taxon>
    </lineage>
</organism>
<reference evidence="1" key="2">
    <citation type="submission" date="2021-02" db="EMBL/GenBank/DDBJ databases">
        <authorList>
            <person name="Kimball J.A."/>
            <person name="Haas M.W."/>
            <person name="Macchietto M."/>
            <person name="Kono T."/>
            <person name="Duquette J."/>
            <person name="Shao M."/>
        </authorList>
    </citation>
    <scope>NUCLEOTIDE SEQUENCE</scope>
    <source>
        <tissue evidence="1">Fresh leaf tissue</tissue>
    </source>
</reference>
<comment type="caution">
    <text evidence="1">The sequence shown here is derived from an EMBL/GenBank/DDBJ whole genome shotgun (WGS) entry which is preliminary data.</text>
</comment>
<dbReference type="Proteomes" id="UP000729402">
    <property type="component" value="Unassembled WGS sequence"/>
</dbReference>
<gene>
    <name evidence="1" type="ORF">GUJ93_ZPchr0006g45133</name>
</gene>
<keyword evidence="2" id="KW-1185">Reference proteome</keyword>
<dbReference type="AlphaFoldDB" id="A0A8J5VWB1"/>
<protein>
    <submittedName>
        <fullName evidence="1">Uncharacterized protein</fullName>
    </submittedName>
</protein>
<sequence length="109" mass="11755">MSPIALGATRQRGRRRKRYVLETCQCGSALCWRLAQALSIQLGLTQDIFFGLSFCRTCTAFSPRHPAAADVVVVIYPALASRIADADRRGTLGSARDLLPSLGAPTTTC</sequence>
<name>A0A8J5VWB1_ZIZPA</name>
<accession>A0A8J5VWB1</accession>
<evidence type="ECO:0000313" key="2">
    <source>
        <dbReference type="Proteomes" id="UP000729402"/>
    </source>
</evidence>
<proteinExistence type="predicted"/>
<dbReference type="EMBL" id="JAAALK010000283">
    <property type="protein sequence ID" value="KAG8074386.1"/>
    <property type="molecule type" value="Genomic_DNA"/>
</dbReference>
<reference evidence="1" key="1">
    <citation type="journal article" date="2021" name="bioRxiv">
        <title>Whole Genome Assembly and Annotation of Northern Wild Rice, Zizania palustris L., Supports a Whole Genome Duplication in the Zizania Genus.</title>
        <authorList>
            <person name="Haas M."/>
            <person name="Kono T."/>
            <person name="Macchietto M."/>
            <person name="Millas R."/>
            <person name="McGilp L."/>
            <person name="Shao M."/>
            <person name="Duquette J."/>
            <person name="Hirsch C.N."/>
            <person name="Kimball J."/>
        </authorList>
    </citation>
    <scope>NUCLEOTIDE SEQUENCE</scope>
    <source>
        <tissue evidence="1">Fresh leaf tissue</tissue>
    </source>
</reference>
<evidence type="ECO:0000313" key="1">
    <source>
        <dbReference type="EMBL" id="KAG8074386.1"/>
    </source>
</evidence>